<keyword evidence="2" id="KW-1185">Reference proteome</keyword>
<reference evidence="1" key="1">
    <citation type="submission" date="2018-10" db="EMBL/GenBank/DDBJ databases">
        <title>Schaedlerella arabinophila gen. nov. sp. nov., isolated from the mouse intestinal tract and comparative analysis with the genome of the closely related altered Schaedler flora strain ASF502.</title>
        <authorList>
            <person name="Miyake S."/>
            <person name="Soh M."/>
            <person name="Seedorf H."/>
        </authorList>
    </citation>
    <scope>NUCLEOTIDE SEQUENCE [LARGE SCALE GENOMIC DNA]</scope>
    <source>
        <strain evidence="1">DSM 106076</strain>
    </source>
</reference>
<dbReference type="InterPro" id="IPR043148">
    <property type="entry name" value="TagF_C"/>
</dbReference>
<evidence type="ECO:0000313" key="2">
    <source>
        <dbReference type="Proteomes" id="UP000274920"/>
    </source>
</evidence>
<comment type="caution">
    <text evidence="1">The sequence shown here is derived from an EMBL/GenBank/DDBJ whole genome shotgun (WGS) entry which is preliminary data.</text>
</comment>
<organism evidence="1 2">
    <name type="scientific">Schaedlerella arabinosiphila</name>
    <dbReference type="NCBI Taxonomy" id="2044587"/>
    <lineage>
        <taxon>Bacteria</taxon>
        <taxon>Bacillati</taxon>
        <taxon>Bacillota</taxon>
        <taxon>Clostridia</taxon>
        <taxon>Lachnospirales</taxon>
        <taxon>Lachnospiraceae</taxon>
        <taxon>Schaedlerella</taxon>
    </lineage>
</organism>
<protein>
    <recommendedName>
        <fullName evidence="3">CDP-Glycerol:Poly(Glycerophosphate) glycerophosphotransferase</fullName>
    </recommendedName>
</protein>
<dbReference type="Gene3D" id="3.40.50.12580">
    <property type="match status" value="1"/>
</dbReference>
<name>A0A426DP46_9FIRM</name>
<accession>A0A426DP46</accession>
<dbReference type="Proteomes" id="UP000274920">
    <property type="component" value="Unassembled WGS sequence"/>
</dbReference>
<evidence type="ECO:0000313" key="1">
    <source>
        <dbReference type="EMBL" id="RRK34522.1"/>
    </source>
</evidence>
<proteinExistence type="predicted"/>
<evidence type="ECO:0008006" key="3">
    <source>
        <dbReference type="Google" id="ProtNLM"/>
    </source>
</evidence>
<dbReference type="AlphaFoldDB" id="A0A426DP46"/>
<dbReference type="EMBL" id="RHJS01000002">
    <property type="protein sequence ID" value="RRK34522.1"/>
    <property type="molecule type" value="Genomic_DNA"/>
</dbReference>
<sequence>MRKAQKKQADDFMKLLGQAHEEIIRSIEKKNIQTALNLLADCQEGAISLGNLIEKTEGKDTAVIPLLEEYCELLYQIHEELSGREYASKNLPQAETFQEGDGQSALIPKGQAEKGGKQLRQLFASITNSIHQIKVRREVVFLPYKASMWDSLESVWKAADEDPDCDAYVIPIPYFDRNPDGTFREMHYEGGLYPKYVPVTRYEDYDFETRRPDIIFIHNPYDNTNFVTSVHPFFYSTNLKKYTEQLVYIPYFILEEIEPEDQKAVDKMKHFCTVPGVIAADRVIVQSEKMRQVYINVLTEFLADRGMRRKYWEKKILGLGSPKIAKVLATRREDLEIPKEWKKIIQKPDGSWKKIIFYNTSVGALLEHGQKMLEKMRCTFRILKEDREKVALLWRPHPLLQATVESMRPQIREEYQEIVEQYQKEGWGIYDDSADMNRAVALSDAYYGDWSSIVHLYQKTGKPVMIQDVEILR</sequence>
<gene>
    <name evidence="1" type="ORF">EBB54_26680</name>
</gene>
<dbReference type="RefSeq" id="WP_125129632.1">
    <property type="nucleotide sequence ID" value="NZ_RHJS01000002.1"/>
</dbReference>